<evidence type="ECO:0000313" key="1">
    <source>
        <dbReference type="EMBL" id="ANA49347.1"/>
    </source>
</evidence>
<gene>
    <name evidence="1" type="ORF">PMW_222</name>
</gene>
<organism evidence="1 2">
    <name type="scientific">Pseudomonas phage phiPMW</name>
    <dbReference type="NCBI Taxonomy" id="1815582"/>
    <lineage>
        <taxon>Viruses</taxon>
        <taxon>Duplodnaviria</taxon>
        <taxon>Heunggongvirae</taxon>
        <taxon>Uroviricota</taxon>
        <taxon>Caudoviricetes</taxon>
        <taxon>Plaisancevirus</taxon>
        <taxon>Plaisancevirus PMW</taxon>
    </lineage>
</organism>
<dbReference type="EMBL" id="KU862660">
    <property type="protein sequence ID" value="ANA49347.1"/>
    <property type="molecule type" value="Genomic_DNA"/>
</dbReference>
<protein>
    <submittedName>
        <fullName evidence="1">Uncharacterized protein</fullName>
    </submittedName>
</protein>
<evidence type="ECO:0000313" key="2">
    <source>
        <dbReference type="Proteomes" id="UP000223738"/>
    </source>
</evidence>
<reference evidence="1 2" key="1">
    <citation type="submission" date="2016-03" db="EMBL/GenBank/DDBJ databases">
        <title>Characterization of pf16 and phiPMW: Two novel phages infecting Pseudomonas putida PpG1.</title>
        <authorList>
            <person name="Magill D.J."/>
            <person name="Krylov V.N."/>
            <person name="Allen C.C.R."/>
            <person name="McGrath J.W."/>
            <person name="Quinn J.P."/>
            <person name="Kulakov L.A."/>
        </authorList>
    </citation>
    <scope>NUCLEOTIDE SEQUENCE [LARGE SCALE GENOMIC DNA]</scope>
</reference>
<dbReference type="Proteomes" id="UP000223738">
    <property type="component" value="Segment"/>
</dbReference>
<proteinExistence type="predicted"/>
<accession>A0A1S5R1R3</accession>
<name>A0A1S5R1R3_9CAUD</name>
<keyword evidence="2" id="KW-1185">Reference proteome</keyword>
<sequence>MREFKVGTRFRVIGGATGICEDESYEFIIGGSEYHPDVDGKGIGDYRYVEANGGRYKIWGEWIEKGWLEMIKEAEVFGYGVAHKLTGKRLPLGRKVYDSKSAASGQLGAARKCWNGNIENGRPEYNRDMDPNECEVVALVAA</sequence>